<dbReference type="AlphaFoldDB" id="F0WAZ9"/>
<reference evidence="1" key="2">
    <citation type="submission" date="2011-02" db="EMBL/GenBank/DDBJ databases">
        <authorList>
            <person name="MacLean D."/>
        </authorList>
    </citation>
    <scope>NUCLEOTIDE SEQUENCE</scope>
</reference>
<dbReference type="EMBL" id="FR824095">
    <property type="protein sequence ID" value="CCA18406.1"/>
    <property type="molecule type" value="Genomic_DNA"/>
</dbReference>
<protein>
    <submittedName>
        <fullName evidence="1">AlNc14C48G3856 protein</fullName>
    </submittedName>
    <submittedName>
        <fullName evidence="2">AlNc14C50G3934 protein</fullName>
    </submittedName>
</protein>
<evidence type="ECO:0000313" key="2">
    <source>
        <dbReference type="EMBL" id="CCA18406.1"/>
    </source>
</evidence>
<reference evidence="1" key="1">
    <citation type="journal article" date="2011" name="PLoS Biol.">
        <title>Gene gain and loss during evolution of obligate parasitism in the white rust pathogen of Arabidopsis thaliana.</title>
        <authorList>
            <person name="Kemen E."/>
            <person name="Gardiner A."/>
            <person name="Schultz-Larsen T."/>
            <person name="Kemen A.C."/>
            <person name="Balmuth A.L."/>
            <person name="Robert-Seilaniantz A."/>
            <person name="Bailey K."/>
            <person name="Holub E."/>
            <person name="Studholme D.J."/>
            <person name="Maclean D."/>
            <person name="Jones J.D."/>
        </authorList>
    </citation>
    <scope>NUCLEOTIDE SEQUENCE</scope>
</reference>
<organism evidence="1">
    <name type="scientific">Albugo laibachii Nc14</name>
    <dbReference type="NCBI Taxonomy" id="890382"/>
    <lineage>
        <taxon>Eukaryota</taxon>
        <taxon>Sar</taxon>
        <taxon>Stramenopiles</taxon>
        <taxon>Oomycota</taxon>
        <taxon>Peronosporomycetes</taxon>
        <taxon>Albuginales</taxon>
        <taxon>Albuginaceae</taxon>
        <taxon>Albugo</taxon>
    </lineage>
</organism>
<evidence type="ECO:0000313" key="1">
    <source>
        <dbReference type="EMBL" id="CCA18321.1"/>
    </source>
</evidence>
<sequence length="72" mass="8286">MTYIDLVHLERDWDKHCPQQLIALFEDAICLLLFIRSLTKNFIAAIIKAIVSNKYEKIPGSKCTETSYNPIS</sequence>
<gene>
    <name evidence="1" type="primary">AlNc14C48G3856</name>
    <name evidence="2" type="synonym">AlNc14C50G3934</name>
    <name evidence="1" type="ORF">ALNC14_044640</name>
    <name evidence="2" type="ORF">ALNC14_045490</name>
</gene>
<accession>F0WAZ9</accession>
<dbReference type="HOGENOM" id="CLU_2727491_0_0_1"/>
<dbReference type="EMBL" id="FR824093">
    <property type="protein sequence ID" value="CCA18321.1"/>
    <property type="molecule type" value="Genomic_DNA"/>
</dbReference>
<proteinExistence type="predicted"/>
<name>F0WAZ9_9STRA</name>